<evidence type="ECO:0000313" key="2">
    <source>
        <dbReference type="Proteomes" id="UP000267164"/>
    </source>
</evidence>
<dbReference type="InterPro" id="IPR019587">
    <property type="entry name" value="Polyketide_cyclase/dehydratase"/>
</dbReference>
<dbReference type="Gene3D" id="3.30.530.20">
    <property type="match status" value="1"/>
</dbReference>
<name>A0A386ZMV2_9NOCA</name>
<dbReference type="KEGG" id="nyu:D7D52_37190"/>
<gene>
    <name evidence="1" type="ORF">D7D52_37190</name>
</gene>
<accession>A0A386ZMV2</accession>
<dbReference type="EMBL" id="CP032568">
    <property type="protein sequence ID" value="AYF78530.1"/>
    <property type="molecule type" value="Genomic_DNA"/>
</dbReference>
<evidence type="ECO:0008006" key="3">
    <source>
        <dbReference type="Google" id="ProtNLM"/>
    </source>
</evidence>
<sequence>MQIVDKALEEVTGLVGKVVGKAPISDNGQTLTVAAPPDRVAEFWRDPHNLSRVLGDFGAVSVTGPDRYRWTLNAPGGQTLTWESTLEDTAHGLRFRGVPQGDGAAGASWIRVDFGTAPQQLGTEVRLHARLPLPGLLTGAAAFTVLYRARALLQTGELPTLHHNPSARTGDR</sequence>
<dbReference type="InterPro" id="IPR023393">
    <property type="entry name" value="START-like_dom_sf"/>
</dbReference>
<dbReference type="Pfam" id="PF10604">
    <property type="entry name" value="Polyketide_cyc2"/>
    <property type="match status" value="1"/>
</dbReference>
<proteinExistence type="predicted"/>
<dbReference type="RefSeq" id="WP_120743613.1">
    <property type="nucleotide sequence ID" value="NZ_CP032568.1"/>
</dbReference>
<reference evidence="1 2" key="1">
    <citation type="submission" date="2018-09" db="EMBL/GenBank/DDBJ databases">
        <title>Nocardia yunnanensis sp. nov., an actinomycete isolated from a soil sample.</title>
        <authorList>
            <person name="Zhang J."/>
        </authorList>
    </citation>
    <scope>NUCLEOTIDE SEQUENCE [LARGE SCALE GENOMIC DNA]</scope>
    <source>
        <strain evidence="1 2">CFHS0054</strain>
    </source>
</reference>
<dbReference type="OrthoDB" id="9797595at2"/>
<dbReference type="SUPFAM" id="SSF55961">
    <property type="entry name" value="Bet v1-like"/>
    <property type="match status" value="1"/>
</dbReference>
<dbReference type="Proteomes" id="UP000267164">
    <property type="component" value="Chromosome"/>
</dbReference>
<organism evidence="1 2">
    <name type="scientific">Nocardia yunnanensis</name>
    <dbReference type="NCBI Taxonomy" id="2382165"/>
    <lineage>
        <taxon>Bacteria</taxon>
        <taxon>Bacillati</taxon>
        <taxon>Actinomycetota</taxon>
        <taxon>Actinomycetes</taxon>
        <taxon>Mycobacteriales</taxon>
        <taxon>Nocardiaceae</taxon>
        <taxon>Nocardia</taxon>
    </lineage>
</organism>
<keyword evidence="2" id="KW-1185">Reference proteome</keyword>
<dbReference type="AlphaFoldDB" id="A0A386ZMV2"/>
<protein>
    <recommendedName>
        <fullName evidence="3">SRPBCC family protein</fullName>
    </recommendedName>
</protein>
<evidence type="ECO:0000313" key="1">
    <source>
        <dbReference type="EMBL" id="AYF78530.1"/>
    </source>
</evidence>